<accession>A0A4Z1PCS6</accession>
<feature type="signal peptide" evidence="1">
    <location>
        <begin position="1"/>
        <end position="19"/>
    </location>
</feature>
<evidence type="ECO:0000313" key="3">
    <source>
        <dbReference type="Proteomes" id="UP000298493"/>
    </source>
</evidence>
<dbReference type="Proteomes" id="UP000298493">
    <property type="component" value="Unassembled WGS sequence"/>
</dbReference>
<proteinExistence type="predicted"/>
<gene>
    <name evidence="2" type="ORF">E6O75_ATG07784</name>
</gene>
<organism evidence="2 3">
    <name type="scientific">Venturia nashicola</name>
    <dbReference type="NCBI Taxonomy" id="86259"/>
    <lineage>
        <taxon>Eukaryota</taxon>
        <taxon>Fungi</taxon>
        <taxon>Dikarya</taxon>
        <taxon>Ascomycota</taxon>
        <taxon>Pezizomycotina</taxon>
        <taxon>Dothideomycetes</taxon>
        <taxon>Pleosporomycetidae</taxon>
        <taxon>Venturiales</taxon>
        <taxon>Venturiaceae</taxon>
        <taxon>Venturia</taxon>
    </lineage>
</organism>
<name>A0A4Z1PCS6_9PEZI</name>
<dbReference type="EMBL" id="SNSC02000011">
    <property type="protein sequence ID" value="TID20324.1"/>
    <property type="molecule type" value="Genomic_DNA"/>
</dbReference>
<dbReference type="AlphaFoldDB" id="A0A4Z1PCS6"/>
<sequence length="484" mass="51002">MKSNAILLSLLSAADVASAVKFVSGPEGWPAAMRFNTTEQTWEDVQSGPGVIRAPAPKRMVMKSRVTHIPNVKSVKIRYGPYTVPAPMVAGGEGMVWNSPNPSIEKPCTGKCTIVGMNAGLEFGDGTDANTDQKMWLHHMVLFNIGSNAWDATCTVFGLPHMIVGSLPATSERIFSSGNERTMIPFNHPETKKKTAGYPIFPSDRFGLIADLMNMNPQSKQVWMTMYYDFVEDHPAGWDEVKPVWFDVAQCGTSEVGGGQAGANFKIASGSWTASFDGEVMGVGGHIHDGGINLEVLQGAQVSCNSQARYASAEESKKRAAIVMQGGYPSPELPPNVPISAAPAAGGMPAGGHDHAGGQHIVAMGVCGEIGGYNGSPKSPLKIEKVVKGQPWKIQAYYDYKQFNGMKNNRGGMDTVMGIAIMFVRTKGPMRLAAGGSAPPTAAAGAPATGGKSAAAGKTVPAGAVPNTLFASSFNEAGLDMEYA</sequence>
<evidence type="ECO:0000256" key="1">
    <source>
        <dbReference type="SAM" id="SignalP"/>
    </source>
</evidence>
<reference evidence="2 3" key="1">
    <citation type="submission" date="2019-04" db="EMBL/GenBank/DDBJ databases">
        <title>High contiguity whole genome sequence and gene annotation resource for two Venturia nashicola isolates.</title>
        <authorList>
            <person name="Prokchorchik M."/>
            <person name="Won K."/>
            <person name="Lee Y."/>
            <person name="Choi E.D."/>
            <person name="Segonzac C."/>
            <person name="Sohn K.H."/>
        </authorList>
    </citation>
    <scope>NUCLEOTIDE SEQUENCE [LARGE SCALE GENOMIC DNA]</scope>
    <source>
        <strain evidence="2 3">PRI2</strain>
    </source>
</reference>
<keyword evidence="1" id="KW-0732">Signal</keyword>
<dbReference type="OrthoDB" id="3902316at2759"/>
<comment type="caution">
    <text evidence="2">The sequence shown here is derived from an EMBL/GenBank/DDBJ whole genome shotgun (WGS) entry which is preliminary data.</text>
</comment>
<feature type="chain" id="PRO_5021480187" evidence="1">
    <location>
        <begin position="20"/>
        <end position="484"/>
    </location>
</feature>
<evidence type="ECO:0000313" key="2">
    <source>
        <dbReference type="EMBL" id="TID20324.1"/>
    </source>
</evidence>
<protein>
    <submittedName>
        <fullName evidence="2">Uncharacterized protein</fullName>
    </submittedName>
</protein>
<keyword evidence="3" id="KW-1185">Reference proteome</keyword>